<dbReference type="AlphaFoldDB" id="A0A034WUV3"/>
<protein>
    <submittedName>
        <fullName evidence="1">Uncharacterized protein</fullName>
    </submittedName>
</protein>
<organism evidence="1">
    <name type="scientific">Bactrocera dorsalis</name>
    <name type="common">Oriental fruit fly</name>
    <name type="synonym">Dacus dorsalis</name>
    <dbReference type="NCBI Taxonomy" id="27457"/>
    <lineage>
        <taxon>Eukaryota</taxon>
        <taxon>Metazoa</taxon>
        <taxon>Ecdysozoa</taxon>
        <taxon>Arthropoda</taxon>
        <taxon>Hexapoda</taxon>
        <taxon>Insecta</taxon>
        <taxon>Pterygota</taxon>
        <taxon>Neoptera</taxon>
        <taxon>Endopterygota</taxon>
        <taxon>Diptera</taxon>
        <taxon>Brachycera</taxon>
        <taxon>Muscomorpha</taxon>
        <taxon>Tephritoidea</taxon>
        <taxon>Tephritidae</taxon>
        <taxon>Bactrocera</taxon>
        <taxon>Bactrocera</taxon>
    </lineage>
</organism>
<feature type="non-terminal residue" evidence="1">
    <location>
        <position position="1"/>
    </location>
</feature>
<reference evidence="1" key="1">
    <citation type="journal article" date="2014" name="BMC Genomics">
        <title>Characterizing the developmental transcriptome of the oriental fruit fly, Bactrocera dorsalis (Diptera: Tephritidae) through comparative genomic analysis with Drosophila melanogaster utilizing modENCODE datasets.</title>
        <authorList>
            <person name="Geib S.M."/>
            <person name="Calla B."/>
            <person name="Hall B."/>
            <person name="Hou S."/>
            <person name="Manoukis N.C."/>
        </authorList>
    </citation>
    <scope>NUCLEOTIDE SEQUENCE</scope>
    <source>
        <strain evidence="1">Punador</strain>
    </source>
</reference>
<proteinExistence type="predicted"/>
<sequence length="196" mass="23054">DNRVEIEKKKMSAAMAFILQEIQEDRFNPSDAKEGTILTMRTVRRFHLNECVKHIYSIKGIQMRIKFDADEESIPRLRQCVDRALKHSIQPKSPVERVRRKLFHATRNRKSSRPKKCQGKNDNFIFKAKNRSSRIKVPRDYLSMGRPNVIRDLVVEGYKFYQIQEHFYYNAQEKIRDVCGCSPPSNASFKKSETIS</sequence>
<name>A0A034WUV3_BACDO</name>
<accession>A0A034WUV3</accession>
<evidence type="ECO:0000313" key="1">
    <source>
        <dbReference type="EMBL" id="JAC58419.1"/>
    </source>
</evidence>
<dbReference type="EMBL" id="GAKP01000533">
    <property type="protein sequence ID" value="JAC58419.1"/>
    <property type="molecule type" value="Transcribed_RNA"/>
</dbReference>